<dbReference type="Gene3D" id="3.40.190.290">
    <property type="match status" value="1"/>
</dbReference>
<evidence type="ECO:0000259" key="5">
    <source>
        <dbReference type="PROSITE" id="PS50931"/>
    </source>
</evidence>
<dbReference type="SUPFAM" id="SSF53850">
    <property type="entry name" value="Periplasmic binding protein-like II"/>
    <property type="match status" value="1"/>
</dbReference>
<accession>A0ABY6B3C2</accession>
<dbReference type="InterPro" id="IPR036388">
    <property type="entry name" value="WH-like_DNA-bd_sf"/>
</dbReference>
<dbReference type="PANTHER" id="PTHR30427:SF1">
    <property type="entry name" value="TRANSCRIPTIONAL ACTIVATOR PROTEIN LYSR"/>
    <property type="match status" value="1"/>
</dbReference>
<keyword evidence="7" id="KW-1185">Reference proteome</keyword>
<dbReference type="Gene3D" id="1.10.10.10">
    <property type="entry name" value="Winged helix-like DNA-binding domain superfamily/Winged helix DNA-binding domain"/>
    <property type="match status" value="1"/>
</dbReference>
<sequence>MSLTHRHIEVFRAVMTAGSVTGAAQLLFTSQPTVSRELARMESLLGYALFERSAGRLRPTSRALALFDEVQRAYHGLDQVVARAQSLGRAQDERLQVLTLPALAHALLPAASQRWLTRHPEARLSLTPQESPLLEEWMAAQRFDLGLSEVSAAVPGTQSETLVALDEVCVLPAGHRLSAKAVLEPRDFEGERFVSLSAEDPYRRQFDAIFAAAGVQRRLQTETHSAIAVCALVQQGLGVALVNPLTAWACAGPQLQIRPFSVSVPFRIQALRPLHRPRHALVDDFIVAVKQALTAVQA</sequence>
<evidence type="ECO:0000256" key="4">
    <source>
        <dbReference type="ARBA" id="ARBA00023163"/>
    </source>
</evidence>
<keyword evidence="2" id="KW-0805">Transcription regulation</keyword>
<dbReference type="InterPro" id="IPR000847">
    <property type="entry name" value="LysR_HTH_N"/>
</dbReference>
<dbReference type="Pfam" id="PF00126">
    <property type="entry name" value="HTH_1"/>
    <property type="match status" value="1"/>
</dbReference>
<organism evidence="6 7">
    <name type="scientific">Roseateles amylovorans</name>
    <dbReference type="NCBI Taxonomy" id="2978473"/>
    <lineage>
        <taxon>Bacteria</taxon>
        <taxon>Pseudomonadati</taxon>
        <taxon>Pseudomonadota</taxon>
        <taxon>Betaproteobacteria</taxon>
        <taxon>Burkholderiales</taxon>
        <taxon>Sphaerotilaceae</taxon>
        <taxon>Roseateles</taxon>
    </lineage>
</organism>
<dbReference type="Pfam" id="PF03466">
    <property type="entry name" value="LysR_substrate"/>
    <property type="match status" value="1"/>
</dbReference>
<reference evidence="6" key="1">
    <citation type="submission" date="2022-10" db="EMBL/GenBank/DDBJ databases">
        <title>Characterization and whole genome sequencing of a new Roseateles species, isolated from fresh water.</title>
        <authorList>
            <person name="Guliayeva D.Y."/>
            <person name="Akhremchuk A.E."/>
            <person name="Sikolenko M.A."/>
            <person name="Valentovich L.N."/>
            <person name="Sidarenka A.V."/>
        </authorList>
    </citation>
    <scope>NUCLEOTIDE SEQUENCE</scope>
    <source>
        <strain evidence="6">BIM B-1768</strain>
    </source>
</reference>
<evidence type="ECO:0000313" key="7">
    <source>
        <dbReference type="Proteomes" id="UP001064933"/>
    </source>
</evidence>
<dbReference type="PANTHER" id="PTHR30427">
    <property type="entry name" value="TRANSCRIPTIONAL ACTIVATOR PROTEIN LYSR"/>
    <property type="match status" value="1"/>
</dbReference>
<proteinExistence type="inferred from homology"/>
<dbReference type="Proteomes" id="UP001064933">
    <property type="component" value="Chromosome"/>
</dbReference>
<keyword evidence="3" id="KW-0238">DNA-binding</keyword>
<evidence type="ECO:0000256" key="1">
    <source>
        <dbReference type="ARBA" id="ARBA00009437"/>
    </source>
</evidence>
<dbReference type="InterPro" id="IPR036390">
    <property type="entry name" value="WH_DNA-bd_sf"/>
</dbReference>
<comment type="similarity">
    <text evidence="1">Belongs to the LysR transcriptional regulatory family.</text>
</comment>
<dbReference type="PROSITE" id="PS50931">
    <property type="entry name" value="HTH_LYSR"/>
    <property type="match status" value="1"/>
</dbReference>
<dbReference type="InterPro" id="IPR005119">
    <property type="entry name" value="LysR_subst-bd"/>
</dbReference>
<dbReference type="EMBL" id="CP104562">
    <property type="protein sequence ID" value="UXH79675.1"/>
    <property type="molecule type" value="Genomic_DNA"/>
</dbReference>
<dbReference type="RefSeq" id="WP_261759495.1">
    <property type="nucleotide sequence ID" value="NZ_CP104562.2"/>
</dbReference>
<dbReference type="NCBIfam" id="NF008239">
    <property type="entry name" value="PRK11013.1"/>
    <property type="match status" value="1"/>
</dbReference>
<evidence type="ECO:0000256" key="3">
    <source>
        <dbReference type="ARBA" id="ARBA00023125"/>
    </source>
</evidence>
<protein>
    <submittedName>
        <fullName evidence="6">LysR family transcriptional regulator</fullName>
    </submittedName>
</protein>
<evidence type="ECO:0000313" key="6">
    <source>
        <dbReference type="EMBL" id="UXH79675.1"/>
    </source>
</evidence>
<gene>
    <name evidence="6" type="ORF">N4261_07115</name>
</gene>
<name>A0ABY6B3C2_9BURK</name>
<keyword evidence="4" id="KW-0804">Transcription</keyword>
<feature type="domain" description="HTH lysR-type" evidence="5">
    <location>
        <begin position="1"/>
        <end position="60"/>
    </location>
</feature>
<dbReference type="PRINTS" id="PR00039">
    <property type="entry name" value="HTHLYSR"/>
</dbReference>
<evidence type="ECO:0000256" key="2">
    <source>
        <dbReference type="ARBA" id="ARBA00023015"/>
    </source>
</evidence>
<dbReference type="SUPFAM" id="SSF46785">
    <property type="entry name" value="Winged helix' DNA-binding domain"/>
    <property type="match status" value="1"/>
</dbReference>